<evidence type="ECO:0000313" key="2">
    <source>
        <dbReference type="EMBL" id="OIJ43772.1"/>
    </source>
</evidence>
<sequence length="211" mass="22832">MVRKLIMAFTAALLTNSAMAATIDFESQDGGYGYYDYSFLEDGFKVSYSAIDPFGFYLMDNPADHLGMCGTGCASNGTTAFYGFNGSSITFNLENKGLFSFTSLDVAQTFLGYGRPLTLTLTAMGLNGVVTNTIFVEENLAESFSNFNFKDFVNISSLTITGGQEFPEFAIDNVVLSPAEVPEPASWATLIAGLGIIRSVRRRRLPSGLAR</sequence>
<feature type="signal peptide" evidence="1">
    <location>
        <begin position="1"/>
        <end position="20"/>
    </location>
</feature>
<accession>A0A1S2NH89</accession>
<dbReference type="NCBIfam" id="TIGR02595">
    <property type="entry name" value="PEP_CTERM"/>
    <property type="match status" value="1"/>
</dbReference>
<proteinExistence type="predicted"/>
<dbReference type="InterPro" id="IPR013424">
    <property type="entry name" value="Ice-binding_C"/>
</dbReference>
<protein>
    <submittedName>
        <fullName evidence="2">PEP-CTERM-sorting domain protein</fullName>
    </submittedName>
</protein>
<keyword evidence="1" id="KW-0732">Signal</keyword>
<dbReference type="Proteomes" id="UP000180246">
    <property type="component" value="Unassembled WGS sequence"/>
</dbReference>
<dbReference type="AlphaFoldDB" id="A0A1S2NH89"/>
<dbReference type="NCBIfam" id="NF038120">
    <property type="entry name" value="PEP_CTERM_QFxxD"/>
    <property type="match status" value="1"/>
</dbReference>
<organism evidence="2 3">
    <name type="scientific">Massilia timonae</name>
    <dbReference type="NCBI Taxonomy" id="47229"/>
    <lineage>
        <taxon>Bacteria</taxon>
        <taxon>Pseudomonadati</taxon>
        <taxon>Pseudomonadota</taxon>
        <taxon>Betaproteobacteria</taxon>
        <taxon>Burkholderiales</taxon>
        <taxon>Oxalobacteraceae</taxon>
        <taxon>Telluria group</taxon>
        <taxon>Massilia</taxon>
    </lineage>
</organism>
<gene>
    <name evidence="2" type="ORF">LO55_3632</name>
</gene>
<evidence type="ECO:0000256" key="1">
    <source>
        <dbReference type="SAM" id="SignalP"/>
    </source>
</evidence>
<name>A0A1S2NH89_9BURK</name>
<dbReference type="EMBL" id="JRYB01000001">
    <property type="protein sequence ID" value="OIJ43772.1"/>
    <property type="molecule type" value="Genomic_DNA"/>
</dbReference>
<evidence type="ECO:0000313" key="3">
    <source>
        <dbReference type="Proteomes" id="UP000180246"/>
    </source>
</evidence>
<feature type="chain" id="PRO_5013340375" evidence="1">
    <location>
        <begin position="21"/>
        <end position="211"/>
    </location>
</feature>
<reference evidence="2 3" key="1">
    <citation type="submission" date="2014-10" db="EMBL/GenBank/DDBJ databases">
        <authorList>
            <person name="Seo M.-J."/>
            <person name="Seok Y.J."/>
            <person name="Cha I.-T."/>
        </authorList>
    </citation>
    <scope>NUCLEOTIDE SEQUENCE [LARGE SCALE GENOMIC DNA]</scope>
    <source>
        <strain evidence="2 3">NEU</strain>
    </source>
</reference>
<comment type="caution">
    <text evidence="2">The sequence shown here is derived from an EMBL/GenBank/DDBJ whole genome shotgun (WGS) entry which is preliminary data.</text>
</comment>